<organism evidence="2 3">
    <name type="scientific">Pseudoalteromonas piscicida</name>
    <dbReference type="NCBI Taxonomy" id="43662"/>
    <lineage>
        <taxon>Bacteria</taxon>
        <taxon>Pseudomonadati</taxon>
        <taxon>Pseudomonadota</taxon>
        <taxon>Gammaproteobacteria</taxon>
        <taxon>Alteromonadales</taxon>
        <taxon>Pseudoalteromonadaceae</taxon>
        <taxon>Pseudoalteromonas</taxon>
    </lineage>
</organism>
<keyword evidence="1" id="KW-0812">Transmembrane</keyword>
<reference evidence="2 3" key="1">
    <citation type="submission" date="2015-06" db="EMBL/GenBank/DDBJ databases">
        <authorList>
            <person name="Xie B.-B."/>
            <person name="Rong J.-C."/>
            <person name="Qin Q.-L."/>
            <person name="Zhang Y.-Z."/>
        </authorList>
    </citation>
    <scope>NUCLEOTIDE SEQUENCE [LARGE SCALE GENOMIC DNA]</scope>
    <source>
        <strain evidence="2 3">JCM 20779</strain>
    </source>
</reference>
<name>A0ABM6NKX9_PSEO7</name>
<dbReference type="EMBL" id="CP011925">
    <property type="protein sequence ID" value="ATD09382.1"/>
    <property type="molecule type" value="Genomic_DNA"/>
</dbReference>
<evidence type="ECO:0000313" key="3">
    <source>
        <dbReference type="Proteomes" id="UP000016521"/>
    </source>
</evidence>
<keyword evidence="1" id="KW-0472">Membrane</keyword>
<accession>A0ABM6NKX9</accession>
<evidence type="ECO:0000256" key="1">
    <source>
        <dbReference type="SAM" id="Phobius"/>
    </source>
</evidence>
<sequence length="60" mass="6550">MPHRASHTSSHTSIPLIVVLTSVLLLLTLLSFPSKSKQPVETKVAIHKSGAIKHEVRPTE</sequence>
<dbReference type="Proteomes" id="UP000016521">
    <property type="component" value="Chromosome II"/>
</dbReference>
<keyword evidence="1" id="KW-1133">Transmembrane helix</keyword>
<evidence type="ECO:0000313" key="2">
    <source>
        <dbReference type="EMBL" id="ATD09382.1"/>
    </source>
</evidence>
<feature type="transmembrane region" description="Helical" evidence="1">
    <location>
        <begin position="12"/>
        <end position="32"/>
    </location>
</feature>
<keyword evidence="3" id="KW-1185">Reference proteome</keyword>
<proteinExistence type="predicted"/>
<gene>
    <name evidence="2" type="ORF">PPIS_b0168</name>
</gene>
<protein>
    <submittedName>
        <fullName evidence="2">Uncharacterized protein</fullName>
    </submittedName>
</protein>